<evidence type="ECO:0000313" key="2">
    <source>
        <dbReference type="Proteomes" id="UP000494115"/>
    </source>
</evidence>
<keyword evidence="2" id="KW-1185">Reference proteome</keyword>
<accession>A0A6S7BS69</accession>
<proteinExistence type="predicted"/>
<dbReference type="Proteomes" id="UP000494115">
    <property type="component" value="Unassembled WGS sequence"/>
</dbReference>
<evidence type="ECO:0000313" key="1">
    <source>
        <dbReference type="EMBL" id="CAB3800660.1"/>
    </source>
</evidence>
<name>A0A6S7BS69_9BURK</name>
<reference evidence="1 2" key="1">
    <citation type="submission" date="2020-04" db="EMBL/GenBank/DDBJ databases">
        <authorList>
            <person name="De Canck E."/>
        </authorList>
    </citation>
    <scope>NUCLEOTIDE SEQUENCE [LARGE SCALE GENOMIC DNA]</scope>
    <source>
        <strain evidence="1 2">LMG 28138</strain>
    </source>
</reference>
<sequence length="53" mass="5736">MKIESRKALNFCTIWQSATFDVPLTDRASQVCLKRSPLIGAAVCGIVASMLGH</sequence>
<protein>
    <submittedName>
        <fullName evidence="1">Uncharacterized protein</fullName>
    </submittedName>
</protein>
<organism evidence="1 2">
    <name type="scientific">Pararobbsia alpina</name>
    <dbReference type="NCBI Taxonomy" id="621374"/>
    <lineage>
        <taxon>Bacteria</taxon>
        <taxon>Pseudomonadati</taxon>
        <taxon>Pseudomonadota</taxon>
        <taxon>Betaproteobacteria</taxon>
        <taxon>Burkholderiales</taxon>
        <taxon>Burkholderiaceae</taxon>
        <taxon>Pararobbsia</taxon>
    </lineage>
</organism>
<gene>
    <name evidence="1" type="ORF">LMG28138_04882</name>
</gene>
<dbReference type="AlphaFoldDB" id="A0A6S7BS69"/>
<dbReference type="EMBL" id="CADIKM010000038">
    <property type="protein sequence ID" value="CAB3800660.1"/>
    <property type="molecule type" value="Genomic_DNA"/>
</dbReference>